<evidence type="ECO:0000256" key="1">
    <source>
        <dbReference type="ARBA" id="ARBA00004418"/>
    </source>
</evidence>
<feature type="domain" description="Glucan biosynthesis periplasmic MdoG C-terminal" evidence="6">
    <location>
        <begin position="30"/>
        <end position="509"/>
    </location>
</feature>
<comment type="pathway">
    <text evidence="2">Glycan metabolism; osmoregulated periplasmic glucan (OPG) biosynthesis.</text>
</comment>
<dbReference type="InterPro" id="IPR007444">
    <property type="entry name" value="Glucan_biosyn_MdoG_C"/>
</dbReference>
<comment type="similarity">
    <text evidence="3">Belongs to the OpgD/OpgG family.</text>
</comment>
<dbReference type="Pfam" id="PF04349">
    <property type="entry name" value="MdoG"/>
    <property type="match status" value="1"/>
</dbReference>
<dbReference type="PANTHER" id="PTHR30504">
    <property type="entry name" value="GLUCANS BIOSYNTHESIS PROTEIN"/>
    <property type="match status" value="1"/>
</dbReference>
<evidence type="ECO:0000256" key="2">
    <source>
        <dbReference type="ARBA" id="ARBA00005001"/>
    </source>
</evidence>
<comment type="caution">
    <text evidence="7">The sequence shown here is derived from an EMBL/GenBank/DDBJ whole genome shotgun (WGS) entry which is preliminary data.</text>
</comment>
<keyword evidence="4" id="KW-0732">Signal</keyword>
<evidence type="ECO:0000259" key="6">
    <source>
        <dbReference type="Pfam" id="PF04349"/>
    </source>
</evidence>
<sequence length="528" mass="59268">MSATALAGVSAFSPLKALAQAKRPGDGEPFSFDALVAHARSLAQKPFSAPPKRYEELLNDLGYEAFMGVHTREDAALWADDDTPVTVEFFHLDQNARDPIDIHVVEDGRSRRLAYDADMFRYEDPELGDRLPDDLGFSGFRLVDRSGEELEWLAFKGASYFRSPGGLNQYGLSARGVSIDTGYGEDEAFPRFSAYWLVKPAPGDEVITICALLEGEHVTGAYRMHVSRPGNVIMDIESRLFQRDAVQRLGIAPLTSMFWFSETNARRGVDWRPEIHDSDGLAMATGHGERIWRALSNPPRVQYSAFQDENPQGFGLLQRDRAFDHYQDPEVGFEDRPSLWVEPKGDWGAGHVGLLELPTDEEVYDNINAFWVPQDKATAGHEWQFDYRLHWCGDEPYPPGLAQVVSTRTGRAGGPGTYKDQSVLARKFVIDFAGDTLDRLTEDAEPEPVVTATHGRIGNPYVQHVEDTGRWRVIFDWKGELPPDDTPVELRARLGHNDRVLTETWMYAYYPQALPRRLSDNDDATGAS</sequence>
<accession>A0ABV2B270</accession>
<evidence type="ECO:0000313" key="8">
    <source>
        <dbReference type="Proteomes" id="UP001460888"/>
    </source>
</evidence>
<comment type="subcellular location">
    <subcellularLocation>
        <location evidence="1">Periplasm</location>
    </subcellularLocation>
</comment>
<organism evidence="7 8">
    <name type="scientific">Salinisphaera dokdonensis CL-ES53</name>
    <dbReference type="NCBI Taxonomy" id="1304272"/>
    <lineage>
        <taxon>Bacteria</taxon>
        <taxon>Pseudomonadati</taxon>
        <taxon>Pseudomonadota</taxon>
        <taxon>Gammaproteobacteria</taxon>
        <taxon>Salinisphaerales</taxon>
        <taxon>Salinisphaeraceae</taxon>
        <taxon>Salinisphaera</taxon>
    </lineage>
</organism>
<evidence type="ECO:0000313" key="7">
    <source>
        <dbReference type="EMBL" id="MES1929700.1"/>
    </source>
</evidence>
<dbReference type="InterPro" id="IPR011013">
    <property type="entry name" value="Gal_mutarotase_sf_dom"/>
</dbReference>
<dbReference type="InterPro" id="IPR014438">
    <property type="entry name" value="Glucan_biosyn_MdoG/MdoD"/>
</dbReference>
<keyword evidence="5" id="KW-0574">Periplasm</keyword>
<dbReference type="InterPro" id="IPR013783">
    <property type="entry name" value="Ig-like_fold"/>
</dbReference>
<protein>
    <submittedName>
        <fullName evidence="7">Glucan biosynthesis protein D</fullName>
    </submittedName>
</protein>
<dbReference type="Gene3D" id="2.60.40.10">
    <property type="entry name" value="Immunoglobulins"/>
    <property type="match status" value="1"/>
</dbReference>
<dbReference type="PANTHER" id="PTHR30504:SF3">
    <property type="entry name" value="GLUCANS BIOSYNTHESIS PROTEIN D"/>
    <property type="match status" value="1"/>
</dbReference>
<evidence type="ECO:0000256" key="4">
    <source>
        <dbReference type="ARBA" id="ARBA00022729"/>
    </source>
</evidence>
<proteinExistence type="inferred from homology"/>
<evidence type="ECO:0000256" key="3">
    <source>
        <dbReference type="ARBA" id="ARBA00009284"/>
    </source>
</evidence>
<name>A0ABV2B270_9GAMM</name>
<dbReference type="EMBL" id="APND01000003">
    <property type="protein sequence ID" value="MES1929700.1"/>
    <property type="molecule type" value="Genomic_DNA"/>
</dbReference>
<dbReference type="PIRSF" id="PIRSF006281">
    <property type="entry name" value="MdoG"/>
    <property type="match status" value="1"/>
</dbReference>
<dbReference type="Proteomes" id="UP001460888">
    <property type="component" value="Unassembled WGS sequence"/>
</dbReference>
<dbReference type="InterPro" id="IPR014756">
    <property type="entry name" value="Ig_E-set"/>
</dbReference>
<evidence type="ECO:0000256" key="5">
    <source>
        <dbReference type="ARBA" id="ARBA00022764"/>
    </source>
</evidence>
<dbReference type="SUPFAM" id="SSF74650">
    <property type="entry name" value="Galactose mutarotase-like"/>
    <property type="match status" value="1"/>
</dbReference>
<reference evidence="7 8" key="1">
    <citation type="submission" date="2013-03" db="EMBL/GenBank/DDBJ databases">
        <title>Salinisphaera dokdonensis CL-ES53 Genome Sequencing.</title>
        <authorList>
            <person name="Li C."/>
            <person name="Lai Q."/>
            <person name="Shao Z."/>
        </authorList>
    </citation>
    <scope>NUCLEOTIDE SEQUENCE [LARGE SCALE GENOMIC DNA]</scope>
    <source>
        <strain evidence="7 8">CL-ES53</strain>
    </source>
</reference>
<dbReference type="InterPro" id="IPR014718">
    <property type="entry name" value="GH-type_carb-bd"/>
</dbReference>
<dbReference type="Gene3D" id="2.70.98.10">
    <property type="match status" value="1"/>
</dbReference>
<gene>
    <name evidence="7" type="primary">mdoD</name>
    <name evidence="7" type="ORF">SADO_10599</name>
</gene>
<keyword evidence="8" id="KW-1185">Reference proteome</keyword>
<dbReference type="SUPFAM" id="SSF81296">
    <property type="entry name" value="E set domains"/>
    <property type="match status" value="1"/>
</dbReference>